<evidence type="ECO:0000313" key="2">
    <source>
        <dbReference type="EMBL" id="KAK8397867.1"/>
    </source>
</evidence>
<dbReference type="Proteomes" id="UP001487740">
    <property type="component" value="Unassembled WGS sequence"/>
</dbReference>
<proteinExistence type="predicted"/>
<feature type="region of interest" description="Disordered" evidence="1">
    <location>
        <begin position="114"/>
        <end position="133"/>
    </location>
</feature>
<evidence type="ECO:0000256" key="1">
    <source>
        <dbReference type="SAM" id="MobiDB-lite"/>
    </source>
</evidence>
<dbReference type="EMBL" id="JARAKH010000013">
    <property type="protein sequence ID" value="KAK8397867.1"/>
    <property type="molecule type" value="Genomic_DNA"/>
</dbReference>
<comment type="caution">
    <text evidence="2">The sequence shown here is derived from an EMBL/GenBank/DDBJ whole genome shotgun (WGS) entry which is preliminary data.</text>
</comment>
<gene>
    <name evidence="2" type="ORF">O3P69_004574</name>
</gene>
<protein>
    <submittedName>
        <fullName evidence="2">Uncharacterized protein</fullName>
    </submittedName>
</protein>
<keyword evidence="3" id="KW-1185">Reference proteome</keyword>
<sequence>MGFDVLNLESRLSAVHSFGARWKGSGLAREGISWGGGGLEPAEVLKKKGYGGCEETDKEGSFLNNINSSNSNNINSTKDYTTTTTAELLTTPCQSSSPLPLRPTRRSPRPAIARLVRPGTNPPDSWDGQYKSSQDSSKFDLRLSSLRLSANHLVQPDDRHSKPHTAVLSVSRASCIPLSLVSPLDHFKVPSQPIGIYVVSSGSNSLAADGSL</sequence>
<organism evidence="2 3">
    <name type="scientific">Scylla paramamosain</name>
    <name type="common">Mud crab</name>
    <dbReference type="NCBI Taxonomy" id="85552"/>
    <lineage>
        <taxon>Eukaryota</taxon>
        <taxon>Metazoa</taxon>
        <taxon>Ecdysozoa</taxon>
        <taxon>Arthropoda</taxon>
        <taxon>Crustacea</taxon>
        <taxon>Multicrustacea</taxon>
        <taxon>Malacostraca</taxon>
        <taxon>Eumalacostraca</taxon>
        <taxon>Eucarida</taxon>
        <taxon>Decapoda</taxon>
        <taxon>Pleocyemata</taxon>
        <taxon>Brachyura</taxon>
        <taxon>Eubrachyura</taxon>
        <taxon>Portunoidea</taxon>
        <taxon>Portunidae</taxon>
        <taxon>Portuninae</taxon>
        <taxon>Scylla</taxon>
    </lineage>
</organism>
<evidence type="ECO:0000313" key="3">
    <source>
        <dbReference type="Proteomes" id="UP001487740"/>
    </source>
</evidence>
<reference evidence="2 3" key="1">
    <citation type="submission" date="2023-03" db="EMBL/GenBank/DDBJ databases">
        <title>High-quality genome of Scylla paramamosain provides insights in environmental adaptation.</title>
        <authorList>
            <person name="Zhang L."/>
        </authorList>
    </citation>
    <scope>NUCLEOTIDE SEQUENCE [LARGE SCALE GENOMIC DNA]</scope>
    <source>
        <strain evidence="2">LZ_2023a</strain>
        <tissue evidence="2">Muscle</tissue>
    </source>
</reference>
<accession>A0AAW0UGQ8</accession>
<name>A0AAW0UGQ8_SCYPA</name>
<dbReference type="AlphaFoldDB" id="A0AAW0UGQ8"/>